<organism evidence="2 3">
    <name type="scientific">Paenibacillus nicotianae</name>
    <dbReference type="NCBI Taxonomy" id="1526551"/>
    <lineage>
        <taxon>Bacteria</taxon>
        <taxon>Bacillati</taxon>
        <taxon>Bacillota</taxon>
        <taxon>Bacilli</taxon>
        <taxon>Bacillales</taxon>
        <taxon>Paenibacillaceae</taxon>
        <taxon>Paenibacillus</taxon>
    </lineage>
</organism>
<dbReference type="SMART" id="SM00871">
    <property type="entry name" value="AraC_E_bind"/>
    <property type="match status" value="1"/>
</dbReference>
<evidence type="ECO:0000313" key="2">
    <source>
        <dbReference type="EMBL" id="MFD1992151.1"/>
    </source>
</evidence>
<dbReference type="InterPro" id="IPR010499">
    <property type="entry name" value="AraC_E-bd"/>
</dbReference>
<evidence type="ECO:0000313" key="3">
    <source>
        <dbReference type="Proteomes" id="UP001597403"/>
    </source>
</evidence>
<dbReference type="EMBL" id="JBHUGF010000011">
    <property type="protein sequence ID" value="MFD1992151.1"/>
    <property type="molecule type" value="Genomic_DNA"/>
</dbReference>
<dbReference type="RefSeq" id="WP_204825870.1">
    <property type="nucleotide sequence ID" value="NZ_JBHUGF010000011.1"/>
</dbReference>
<dbReference type="Pfam" id="PF14526">
    <property type="entry name" value="Cass2"/>
    <property type="match status" value="1"/>
</dbReference>
<name>A0ABW4UYQ5_9BACL</name>
<dbReference type="Proteomes" id="UP001597403">
    <property type="component" value="Unassembled WGS sequence"/>
</dbReference>
<dbReference type="InterPro" id="IPR053182">
    <property type="entry name" value="YobU-like_regulator"/>
</dbReference>
<dbReference type="PANTHER" id="PTHR36444:SF2">
    <property type="entry name" value="TRANSCRIPTIONAL REGULATOR PROTEIN YOBU-RELATED"/>
    <property type="match status" value="1"/>
</dbReference>
<dbReference type="InterPro" id="IPR011256">
    <property type="entry name" value="Reg_factor_effector_dom_sf"/>
</dbReference>
<comment type="caution">
    <text evidence="2">The sequence shown here is derived from an EMBL/GenBank/DDBJ whole genome shotgun (WGS) entry which is preliminary data.</text>
</comment>
<sequence length="165" mass="18372">MNTVVTPTIVQLPAFVIKGIGTRTTNADELGVSNARLPQLWASYLHQKDQHPDRSSSDAPTYALYTDYESDANGAYTVVIGQQAEDQAHAPRSGQQLEITVPASRYMVFTTSKGPVFETVAQAWGMIWNYFEHASEMRTYTGDFEVYESTANPEQAEVKIYIAIQ</sequence>
<reference evidence="3" key="1">
    <citation type="journal article" date="2019" name="Int. J. Syst. Evol. Microbiol.">
        <title>The Global Catalogue of Microorganisms (GCM) 10K type strain sequencing project: providing services to taxonomists for standard genome sequencing and annotation.</title>
        <authorList>
            <consortium name="The Broad Institute Genomics Platform"/>
            <consortium name="The Broad Institute Genome Sequencing Center for Infectious Disease"/>
            <person name="Wu L."/>
            <person name="Ma J."/>
        </authorList>
    </citation>
    <scope>NUCLEOTIDE SEQUENCE [LARGE SCALE GENOMIC DNA]</scope>
    <source>
        <strain evidence="3">CGMCC 1.15067</strain>
    </source>
</reference>
<dbReference type="InterPro" id="IPR029441">
    <property type="entry name" value="Cass2"/>
</dbReference>
<feature type="domain" description="AraC effector-binding" evidence="1">
    <location>
        <begin position="5"/>
        <end position="165"/>
    </location>
</feature>
<keyword evidence="3" id="KW-1185">Reference proteome</keyword>
<protein>
    <submittedName>
        <fullName evidence="2">GyrI-like domain-containing protein</fullName>
    </submittedName>
</protein>
<proteinExistence type="predicted"/>
<gene>
    <name evidence="2" type="ORF">ACFSGI_19470</name>
</gene>
<dbReference type="SUPFAM" id="SSF55136">
    <property type="entry name" value="Probable bacterial effector-binding domain"/>
    <property type="match status" value="1"/>
</dbReference>
<accession>A0ABW4UYQ5</accession>
<dbReference type="Gene3D" id="3.20.80.10">
    <property type="entry name" value="Regulatory factor, effector binding domain"/>
    <property type="match status" value="1"/>
</dbReference>
<evidence type="ECO:0000259" key="1">
    <source>
        <dbReference type="SMART" id="SM00871"/>
    </source>
</evidence>
<dbReference type="PANTHER" id="PTHR36444">
    <property type="entry name" value="TRANSCRIPTIONAL REGULATOR PROTEIN YOBU-RELATED"/>
    <property type="match status" value="1"/>
</dbReference>